<sequence length="584" mass="64198">MAPVTSLTDLVNQRLTDALASALPESDGVDPLLRRSDRADFQANGILALAKKAKANPRELATQVVGNIVTGDVIKDVEVSGPGFLNVTVADSAITETLAARAADDRLGVPLKANPGVTVIDYAQPNVAKEMHVGHLRSAVIGEALRGMLDFTGEKTIGRHHIGDWGTQFGMLIQYLIENPGVLTPASEVDGAEAMSNLNRVYKASRAVFDSDDAFKERARKRVVALQSGDKETLELWQQFVDESKVYFYSVFEKLDMEIRDDEIVGESAYNHLMPETARMLEESGVAVRSEGALVVFFDEIRGKDDQPVPLIVQKADGGFGYAASDLSAVRDRVFDLHATTLLYVVDVRQSLHFRMVFEAARRQGWLNDDVTAHNMGYGTVLGADGKPFKTREGETVRLEDLLDEAVQRAAEVVREKSQDLTEDEIQERAAQVGIGAVKYADLSTSANRDYKFDLDQMVSLNGDTSVYLQYAYARIQSILRKAGESKPAAHPELELAPAERALGLHLDGFGGTVLDAAAEYAPHKLAAYLYQLASLYTTFYDKCPVLKADTDEQKENRLFLCDLTARTLHRGMALLGIRTPERL</sequence>
<dbReference type="Pfam" id="PF03485">
    <property type="entry name" value="Arg_tRNA_synt_N"/>
    <property type="match status" value="1"/>
</dbReference>
<comment type="similarity">
    <text evidence="1 9 10">Belongs to the class-I aminoacyl-tRNA synthetase family.</text>
</comment>
<evidence type="ECO:0000313" key="14">
    <source>
        <dbReference type="Proteomes" id="UP001164439"/>
    </source>
</evidence>
<evidence type="ECO:0000259" key="11">
    <source>
        <dbReference type="SMART" id="SM00836"/>
    </source>
</evidence>
<gene>
    <name evidence="9 13" type="primary">argS</name>
    <name evidence="13" type="ORF">STRCI_004630</name>
</gene>
<dbReference type="SUPFAM" id="SSF47323">
    <property type="entry name" value="Anticodon-binding domain of a subclass of class I aminoacyl-tRNA synthetases"/>
    <property type="match status" value="1"/>
</dbReference>
<dbReference type="InterPro" id="IPR005148">
    <property type="entry name" value="Arg-tRNA-synth_N"/>
</dbReference>
<dbReference type="SUPFAM" id="SSF55190">
    <property type="entry name" value="Arginyl-tRNA synthetase (ArgRS), N-terminal 'additional' domain"/>
    <property type="match status" value="1"/>
</dbReference>
<dbReference type="GO" id="GO:0004814">
    <property type="term" value="F:arginine-tRNA ligase activity"/>
    <property type="evidence" value="ECO:0007669"/>
    <property type="project" value="UniProtKB-EC"/>
</dbReference>
<dbReference type="InterPro" id="IPR001278">
    <property type="entry name" value="Arg-tRNA-ligase"/>
</dbReference>
<evidence type="ECO:0000256" key="4">
    <source>
        <dbReference type="ARBA" id="ARBA00022741"/>
    </source>
</evidence>
<dbReference type="PROSITE" id="PS00178">
    <property type="entry name" value="AA_TRNA_LIGASE_I"/>
    <property type="match status" value="1"/>
</dbReference>
<dbReference type="EC" id="6.1.1.19" evidence="9"/>
<dbReference type="NCBIfam" id="TIGR00456">
    <property type="entry name" value="argS"/>
    <property type="match status" value="1"/>
</dbReference>
<keyword evidence="3 9" id="KW-0436">Ligase</keyword>
<feature type="domain" description="DALR anticodon binding" evidence="11">
    <location>
        <begin position="469"/>
        <end position="584"/>
    </location>
</feature>
<keyword evidence="14" id="KW-1185">Reference proteome</keyword>
<proteinExistence type="inferred from homology"/>
<evidence type="ECO:0000256" key="10">
    <source>
        <dbReference type="RuleBase" id="RU363038"/>
    </source>
</evidence>
<dbReference type="PRINTS" id="PR01038">
    <property type="entry name" value="TRNASYNTHARG"/>
</dbReference>
<dbReference type="EMBL" id="CP114413">
    <property type="protein sequence ID" value="WAZ23294.1"/>
    <property type="molecule type" value="Genomic_DNA"/>
</dbReference>
<keyword evidence="6 9" id="KW-0648">Protein biosynthesis</keyword>
<dbReference type="PANTHER" id="PTHR11956">
    <property type="entry name" value="ARGINYL-TRNA SYNTHETASE"/>
    <property type="match status" value="1"/>
</dbReference>
<comment type="catalytic activity">
    <reaction evidence="8 9">
        <text>tRNA(Arg) + L-arginine + ATP = L-arginyl-tRNA(Arg) + AMP + diphosphate</text>
        <dbReference type="Rhea" id="RHEA:20301"/>
        <dbReference type="Rhea" id="RHEA-COMP:9658"/>
        <dbReference type="Rhea" id="RHEA-COMP:9673"/>
        <dbReference type="ChEBI" id="CHEBI:30616"/>
        <dbReference type="ChEBI" id="CHEBI:32682"/>
        <dbReference type="ChEBI" id="CHEBI:33019"/>
        <dbReference type="ChEBI" id="CHEBI:78442"/>
        <dbReference type="ChEBI" id="CHEBI:78513"/>
        <dbReference type="ChEBI" id="CHEBI:456215"/>
        <dbReference type="EC" id="6.1.1.19"/>
    </reaction>
</comment>
<dbReference type="Gene3D" id="1.10.730.10">
    <property type="entry name" value="Isoleucyl-tRNA Synthetase, Domain 1"/>
    <property type="match status" value="1"/>
</dbReference>
<name>A0ABY7KFI4_9ACTN</name>
<dbReference type="InterPro" id="IPR014729">
    <property type="entry name" value="Rossmann-like_a/b/a_fold"/>
</dbReference>
<organism evidence="13 14">
    <name type="scientific">Streptomyces cinnabarinus</name>
    <dbReference type="NCBI Taxonomy" id="67287"/>
    <lineage>
        <taxon>Bacteria</taxon>
        <taxon>Bacillati</taxon>
        <taxon>Actinomycetota</taxon>
        <taxon>Actinomycetes</taxon>
        <taxon>Kitasatosporales</taxon>
        <taxon>Streptomycetaceae</taxon>
        <taxon>Streptomyces</taxon>
    </lineage>
</organism>
<dbReference type="PANTHER" id="PTHR11956:SF5">
    <property type="entry name" value="ARGININE--TRNA LIGASE, CYTOPLASMIC"/>
    <property type="match status" value="1"/>
</dbReference>
<feature type="short sequence motif" description="'HIGH' region" evidence="9">
    <location>
        <begin position="125"/>
        <end position="135"/>
    </location>
</feature>
<keyword evidence="7 9" id="KW-0030">Aminoacyl-tRNA synthetase</keyword>
<dbReference type="RefSeq" id="WP_269660871.1">
    <property type="nucleotide sequence ID" value="NZ_CP114413.1"/>
</dbReference>
<evidence type="ECO:0000259" key="12">
    <source>
        <dbReference type="SMART" id="SM01016"/>
    </source>
</evidence>
<dbReference type="SMART" id="SM00836">
    <property type="entry name" value="DALR_1"/>
    <property type="match status" value="1"/>
</dbReference>
<dbReference type="HAMAP" id="MF_00123">
    <property type="entry name" value="Arg_tRNA_synth"/>
    <property type="match status" value="1"/>
</dbReference>
<dbReference type="Gene3D" id="3.40.50.620">
    <property type="entry name" value="HUPs"/>
    <property type="match status" value="1"/>
</dbReference>
<feature type="domain" description="Arginyl tRNA synthetase N-terminal" evidence="12">
    <location>
        <begin position="9"/>
        <end position="89"/>
    </location>
</feature>
<accession>A0ABY7KFI4</accession>
<dbReference type="CDD" id="cd07956">
    <property type="entry name" value="Anticodon_Ia_Arg"/>
    <property type="match status" value="1"/>
</dbReference>
<evidence type="ECO:0000256" key="6">
    <source>
        <dbReference type="ARBA" id="ARBA00022917"/>
    </source>
</evidence>
<dbReference type="InterPro" id="IPR009080">
    <property type="entry name" value="tRNAsynth_Ia_anticodon-bd"/>
</dbReference>
<dbReference type="InterPro" id="IPR036695">
    <property type="entry name" value="Arg-tRNA-synth_N_sf"/>
</dbReference>
<comment type="subcellular location">
    <subcellularLocation>
        <location evidence="9">Cytoplasm</location>
    </subcellularLocation>
</comment>
<keyword evidence="4 9" id="KW-0547">Nucleotide-binding</keyword>
<dbReference type="Proteomes" id="UP001164439">
    <property type="component" value="Chromosome"/>
</dbReference>
<evidence type="ECO:0000256" key="1">
    <source>
        <dbReference type="ARBA" id="ARBA00005594"/>
    </source>
</evidence>
<protein>
    <recommendedName>
        <fullName evidence="9">Arginine--tRNA ligase</fullName>
        <ecNumber evidence="9">6.1.1.19</ecNumber>
    </recommendedName>
    <alternativeName>
        <fullName evidence="9">Arginyl-tRNA synthetase</fullName>
        <shortName evidence="9">ArgRS</shortName>
    </alternativeName>
</protein>
<reference evidence="13" key="1">
    <citation type="submission" date="2022-12" db="EMBL/GenBank/DDBJ databases">
        <authorList>
            <person name="Ruckert C."/>
            <person name="Busche T."/>
            <person name="Kalinowski J."/>
            <person name="Wittmann C."/>
        </authorList>
    </citation>
    <scope>NUCLEOTIDE SEQUENCE</scope>
    <source>
        <strain evidence="13">DSM 40467</strain>
    </source>
</reference>
<dbReference type="SUPFAM" id="SSF52374">
    <property type="entry name" value="Nucleotidylyl transferase"/>
    <property type="match status" value="1"/>
</dbReference>
<evidence type="ECO:0000256" key="9">
    <source>
        <dbReference type="HAMAP-Rule" id="MF_00123"/>
    </source>
</evidence>
<keyword evidence="5 9" id="KW-0067">ATP-binding</keyword>
<evidence type="ECO:0000256" key="2">
    <source>
        <dbReference type="ARBA" id="ARBA00022490"/>
    </source>
</evidence>
<dbReference type="InterPro" id="IPR035684">
    <property type="entry name" value="ArgRS_core"/>
</dbReference>
<comment type="subunit">
    <text evidence="9">Monomer.</text>
</comment>
<dbReference type="InterPro" id="IPR001412">
    <property type="entry name" value="aa-tRNA-synth_I_CS"/>
</dbReference>
<evidence type="ECO:0000256" key="5">
    <source>
        <dbReference type="ARBA" id="ARBA00022840"/>
    </source>
</evidence>
<evidence type="ECO:0000313" key="13">
    <source>
        <dbReference type="EMBL" id="WAZ23294.1"/>
    </source>
</evidence>
<evidence type="ECO:0000256" key="8">
    <source>
        <dbReference type="ARBA" id="ARBA00049339"/>
    </source>
</evidence>
<evidence type="ECO:0000256" key="3">
    <source>
        <dbReference type="ARBA" id="ARBA00022598"/>
    </source>
</evidence>
<dbReference type="Pfam" id="PF05746">
    <property type="entry name" value="DALR_1"/>
    <property type="match status" value="1"/>
</dbReference>
<dbReference type="Pfam" id="PF00750">
    <property type="entry name" value="tRNA-synt_1d"/>
    <property type="match status" value="1"/>
</dbReference>
<dbReference type="CDD" id="cd00671">
    <property type="entry name" value="ArgRS_core"/>
    <property type="match status" value="1"/>
</dbReference>
<evidence type="ECO:0000256" key="7">
    <source>
        <dbReference type="ARBA" id="ARBA00023146"/>
    </source>
</evidence>
<dbReference type="InterPro" id="IPR008909">
    <property type="entry name" value="DALR_anticod-bd"/>
</dbReference>
<dbReference type="Gene3D" id="3.30.1360.70">
    <property type="entry name" value="Arginyl tRNA synthetase N-terminal domain"/>
    <property type="match status" value="1"/>
</dbReference>
<keyword evidence="2 9" id="KW-0963">Cytoplasm</keyword>
<dbReference type="SMART" id="SM01016">
    <property type="entry name" value="Arg_tRNA_synt_N"/>
    <property type="match status" value="1"/>
</dbReference>